<dbReference type="EMBL" id="FMZV01000029">
    <property type="protein sequence ID" value="SDE70572.1"/>
    <property type="molecule type" value="Genomic_DNA"/>
</dbReference>
<dbReference type="PANTHER" id="PTHR43201">
    <property type="entry name" value="ACYL-COA SYNTHETASE"/>
    <property type="match status" value="1"/>
</dbReference>
<dbReference type="SUPFAM" id="SSF56801">
    <property type="entry name" value="Acetyl-CoA synthetase-like"/>
    <property type="match status" value="1"/>
</dbReference>
<sequence>MDEDGFCSIVGRLNDMIIRGGENVYPREIEEFLFRHPKASDVQVFVVLPPFHRTLRRLRFELR</sequence>
<gene>
    <name evidence="3" type="ORF">SAMN04488239_12924</name>
</gene>
<evidence type="ECO:0000256" key="1">
    <source>
        <dbReference type="ARBA" id="ARBA00006432"/>
    </source>
</evidence>
<evidence type="ECO:0000256" key="2">
    <source>
        <dbReference type="ARBA" id="ARBA00022598"/>
    </source>
</evidence>
<comment type="similarity">
    <text evidence="1">Belongs to the ATP-dependent AMP-binding enzyme family.</text>
</comment>
<dbReference type="Proteomes" id="UP000199628">
    <property type="component" value="Unassembled WGS sequence"/>
</dbReference>
<dbReference type="STRING" id="639004.SAMN04488239_12924"/>
<evidence type="ECO:0000313" key="4">
    <source>
        <dbReference type="Proteomes" id="UP000199628"/>
    </source>
</evidence>
<dbReference type="AlphaFoldDB" id="A0A1G7F3Z0"/>
<dbReference type="GO" id="GO:0031956">
    <property type="term" value="F:medium-chain fatty acid-CoA ligase activity"/>
    <property type="evidence" value="ECO:0007669"/>
    <property type="project" value="TreeGrafter"/>
</dbReference>
<organism evidence="3 4">
    <name type="scientific">Ruegeria marina</name>
    <dbReference type="NCBI Taxonomy" id="639004"/>
    <lineage>
        <taxon>Bacteria</taxon>
        <taxon>Pseudomonadati</taxon>
        <taxon>Pseudomonadota</taxon>
        <taxon>Alphaproteobacteria</taxon>
        <taxon>Rhodobacterales</taxon>
        <taxon>Roseobacteraceae</taxon>
        <taxon>Ruegeria</taxon>
    </lineage>
</organism>
<reference evidence="4" key="1">
    <citation type="submission" date="2016-10" db="EMBL/GenBank/DDBJ databases">
        <authorList>
            <person name="Varghese N."/>
            <person name="Submissions S."/>
        </authorList>
    </citation>
    <scope>NUCLEOTIDE SEQUENCE [LARGE SCALE GENOMIC DNA]</scope>
    <source>
        <strain evidence="4">CGMCC 1.9108</strain>
    </source>
</reference>
<protein>
    <submittedName>
        <fullName evidence="3">Fatty-acyl-CoA synthase</fullName>
    </submittedName>
</protein>
<dbReference type="InterPro" id="IPR045851">
    <property type="entry name" value="AMP-bd_C_sf"/>
</dbReference>
<keyword evidence="4" id="KW-1185">Reference proteome</keyword>
<dbReference type="GO" id="GO:0006631">
    <property type="term" value="P:fatty acid metabolic process"/>
    <property type="evidence" value="ECO:0007669"/>
    <property type="project" value="TreeGrafter"/>
</dbReference>
<dbReference type="Gene3D" id="3.30.300.30">
    <property type="match status" value="1"/>
</dbReference>
<dbReference type="PANTHER" id="PTHR43201:SF5">
    <property type="entry name" value="MEDIUM-CHAIN ACYL-COA LIGASE ACSF2, MITOCHONDRIAL"/>
    <property type="match status" value="1"/>
</dbReference>
<accession>A0A1G7F3Z0</accession>
<evidence type="ECO:0000313" key="3">
    <source>
        <dbReference type="EMBL" id="SDE70572.1"/>
    </source>
</evidence>
<keyword evidence="2" id="KW-0436">Ligase</keyword>
<name>A0A1G7F3Z0_9RHOB</name>
<proteinExistence type="inferred from homology"/>